<dbReference type="InterPro" id="IPR029021">
    <property type="entry name" value="Prot-tyrosine_phosphatase-like"/>
</dbReference>
<dbReference type="PROSITE" id="PS50056">
    <property type="entry name" value="TYR_PHOSPHATASE_2"/>
    <property type="match status" value="1"/>
</dbReference>
<feature type="compositionally biased region" description="Basic and acidic residues" evidence="1">
    <location>
        <begin position="612"/>
        <end position="624"/>
    </location>
</feature>
<feature type="region of interest" description="Disordered" evidence="1">
    <location>
        <begin position="239"/>
        <end position="340"/>
    </location>
</feature>
<feature type="compositionally biased region" description="Basic and acidic residues" evidence="1">
    <location>
        <begin position="46"/>
        <end position="56"/>
    </location>
</feature>
<feature type="region of interest" description="Disordered" evidence="1">
    <location>
        <begin position="98"/>
        <end position="226"/>
    </location>
</feature>
<dbReference type="InterPro" id="IPR000387">
    <property type="entry name" value="Tyr_Pase_dom"/>
</dbReference>
<dbReference type="InterPro" id="IPR003595">
    <property type="entry name" value="Tyr_Pase_cat"/>
</dbReference>
<dbReference type="Proteomes" id="UP000580250">
    <property type="component" value="Unassembled WGS sequence"/>
</dbReference>
<feature type="compositionally biased region" description="Polar residues" evidence="1">
    <location>
        <begin position="62"/>
        <end position="71"/>
    </location>
</feature>
<dbReference type="SUPFAM" id="SSF52799">
    <property type="entry name" value="(Phosphotyrosine protein) phosphatases II"/>
    <property type="match status" value="1"/>
</dbReference>
<feature type="compositionally biased region" description="Basic residues" evidence="1">
    <location>
        <begin position="290"/>
        <end position="317"/>
    </location>
</feature>
<comment type="caution">
    <text evidence="4">The sequence shown here is derived from an EMBL/GenBank/DDBJ whole genome shotgun (WGS) entry which is preliminary data.</text>
</comment>
<feature type="compositionally biased region" description="Basic and acidic residues" evidence="1">
    <location>
        <begin position="207"/>
        <end position="226"/>
    </location>
</feature>
<dbReference type="SMART" id="SM00194">
    <property type="entry name" value="PTPc"/>
    <property type="match status" value="1"/>
</dbReference>
<feature type="domain" description="Tyrosine specific protein phosphatases" evidence="3">
    <location>
        <begin position="428"/>
        <end position="504"/>
    </location>
</feature>
<dbReference type="AlphaFoldDB" id="A0A6V7TYN5"/>
<feature type="compositionally biased region" description="Polar residues" evidence="1">
    <location>
        <begin position="269"/>
        <end position="279"/>
    </location>
</feature>
<dbReference type="GO" id="GO:0003700">
    <property type="term" value="F:DNA-binding transcription factor activity"/>
    <property type="evidence" value="ECO:0007669"/>
    <property type="project" value="InterPro"/>
</dbReference>
<protein>
    <submittedName>
        <fullName evidence="4">Uncharacterized protein</fullName>
    </submittedName>
</protein>
<feature type="region of interest" description="Disordered" evidence="1">
    <location>
        <begin position="23"/>
        <end position="82"/>
    </location>
</feature>
<feature type="compositionally biased region" description="Basic and acidic residues" evidence="1">
    <location>
        <begin position="139"/>
        <end position="148"/>
    </location>
</feature>
<dbReference type="InterPro" id="IPR000242">
    <property type="entry name" value="PTP_cat"/>
</dbReference>
<proteinExistence type="predicted"/>
<feature type="compositionally biased region" description="Basic and acidic residues" evidence="1">
    <location>
        <begin position="157"/>
        <end position="171"/>
    </location>
</feature>
<feature type="compositionally biased region" description="Polar residues" evidence="1">
    <location>
        <begin position="599"/>
        <end position="611"/>
    </location>
</feature>
<evidence type="ECO:0000259" key="2">
    <source>
        <dbReference type="PROSITE" id="PS50055"/>
    </source>
</evidence>
<dbReference type="Pfam" id="PF00102">
    <property type="entry name" value="Y_phosphatase"/>
    <property type="match status" value="1"/>
</dbReference>
<feature type="compositionally biased region" description="Low complexity" evidence="1">
    <location>
        <begin position="280"/>
        <end position="289"/>
    </location>
</feature>
<dbReference type="SMART" id="SM00404">
    <property type="entry name" value="PTPc_motif"/>
    <property type="match status" value="1"/>
</dbReference>
<dbReference type="OrthoDB" id="10253954at2759"/>
<dbReference type="PANTHER" id="PTHR19134">
    <property type="entry name" value="RECEPTOR-TYPE TYROSINE-PROTEIN PHOSPHATASE"/>
    <property type="match status" value="1"/>
</dbReference>
<dbReference type="EMBL" id="CAJEWN010000023">
    <property type="protein sequence ID" value="CAD2139423.1"/>
    <property type="molecule type" value="Genomic_DNA"/>
</dbReference>
<feature type="region of interest" description="Disordered" evidence="1">
    <location>
        <begin position="533"/>
        <end position="624"/>
    </location>
</feature>
<dbReference type="InterPro" id="IPR004827">
    <property type="entry name" value="bZIP"/>
</dbReference>
<dbReference type="InterPro" id="IPR050348">
    <property type="entry name" value="Protein-Tyr_Phosphatase"/>
</dbReference>
<feature type="compositionally biased region" description="Acidic residues" evidence="1">
    <location>
        <begin position="112"/>
        <end position="138"/>
    </location>
</feature>
<feature type="domain" description="Tyrosine-protein phosphatase" evidence="2">
    <location>
        <begin position="384"/>
        <end position="522"/>
    </location>
</feature>
<dbReference type="GO" id="GO:0004725">
    <property type="term" value="F:protein tyrosine phosphatase activity"/>
    <property type="evidence" value="ECO:0007669"/>
    <property type="project" value="InterPro"/>
</dbReference>
<evidence type="ECO:0000256" key="1">
    <source>
        <dbReference type="SAM" id="MobiDB-lite"/>
    </source>
</evidence>
<evidence type="ECO:0000259" key="3">
    <source>
        <dbReference type="PROSITE" id="PS50056"/>
    </source>
</evidence>
<name>A0A6V7TYN5_MELEN</name>
<reference evidence="4 5" key="1">
    <citation type="submission" date="2020-08" db="EMBL/GenBank/DDBJ databases">
        <authorList>
            <person name="Koutsovoulos G."/>
            <person name="Danchin GJ E."/>
        </authorList>
    </citation>
    <scope>NUCLEOTIDE SEQUENCE [LARGE SCALE GENOMIC DNA]</scope>
</reference>
<feature type="compositionally biased region" description="Basic and acidic residues" evidence="1">
    <location>
        <begin position="239"/>
        <end position="257"/>
    </location>
</feature>
<gene>
    <name evidence="4" type="ORF">MENT_LOCUS6133</name>
</gene>
<sequence length="624" mass="71657">MVKLSKRPMEEVVERRKWLFTRRKSSKGGSAGVRLRRRPTLSHFLAECEKQRRRDSGPPISGFSSHFTQNVPDKEDLMSTSLNDPNFRLQQKYWGKIHRKTPTPSPSPDFGNSDEDNTSSRSEEEEEEEVNSIDDDESENGRENIGKEGEEEEEEELNKNNKSDKINENIVRHRRGIYLRQRERERPLSDGALLPEQEILMKISVSDAHRPKRDERGRRLGGEWDKRFERLGKQLVAKLNERGENIHDKNEEKEEGKGGGGNERYPSLPSCSSNTPTTKKTFSQSTRSRQSSKSRKSHKYRGSNRGSSKRRRKRRERRFSEPNLGTLERFEKPTNAPMPLLMPVEKPVGNKKLCGTEEIKQLLNVKRAIPTRRDLAEQMEKLTFMISEIMATGASQQQLEAEVRLCCIIQVKMWPIENKVPLSTTALIEVLKMTRSWRKRAPDRPESRPTIVMSHNGVSRCGIFIAANVLIDQMEMDHEVDVFHAVKLIRLNRPQLIDGPRTRFTGDAKDEYKYLYDLMLHWYMTNPELRSFEPPEADSLGSDDGSSDESIGESQSLGTNRRSIRSGHTRSIQRSKSSRASRRTVTTANSLVHGGTEIGGTTTQRNSNETSNEQKKRMEPVYLN</sequence>
<feature type="compositionally biased region" description="Basic residues" evidence="1">
    <location>
        <begin position="562"/>
        <end position="582"/>
    </location>
</feature>
<evidence type="ECO:0000313" key="4">
    <source>
        <dbReference type="EMBL" id="CAD2139423.1"/>
    </source>
</evidence>
<dbReference type="Gene3D" id="3.90.190.10">
    <property type="entry name" value="Protein tyrosine phosphatase superfamily"/>
    <property type="match status" value="1"/>
</dbReference>
<organism evidence="4 5">
    <name type="scientific">Meloidogyne enterolobii</name>
    <name type="common">Root-knot nematode worm</name>
    <name type="synonym">Meloidogyne mayaguensis</name>
    <dbReference type="NCBI Taxonomy" id="390850"/>
    <lineage>
        <taxon>Eukaryota</taxon>
        <taxon>Metazoa</taxon>
        <taxon>Ecdysozoa</taxon>
        <taxon>Nematoda</taxon>
        <taxon>Chromadorea</taxon>
        <taxon>Rhabditida</taxon>
        <taxon>Tylenchina</taxon>
        <taxon>Tylenchomorpha</taxon>
        <taxon>Tylenchoidea</taxon>
        <taxon>Meloidogynidae</taxon>
        <taxon>Meloidogyninae</taxon>
        <taxon>Meloidogyne</taxon>
    </lineage>
</organism>
<accession>A0A6V7TYN5</accession>
<evidence type="ECO:0000313" key="5">
    <source>
        <dbReference type="Proteomes" id="UP000580250"/>
    </source>
</evidence>
<dbReference type="PANTHER" id="PTHR19134:SF449">
    <property type="entry name" value="TYROSINE-PROTEIN PHOSPHATASE 1"/>
    <property type="match status" value="1"/>
</dbReference>
<dbReference type="PROSITE" id="PS50055">
    <property type="entry name" value="TYR_PHOSPHATASE_PTP"/>
    <property type="match status" value="1"/>
</dbReference>
<dbReference type="PROSITE" id="PS00036">
    <property type="entry name" value="BZIP_BASIC"/>
    <property type="match status" value="1"/>
</dbReference>